<dbReference type="InterPro" id="IPR028098">
    <property type="entry name" value="Glyco_trans_4-like_N"/>
</dbReference>
<dbReference type="Pfam" id="PF13439">
    <property type="entry name" value="Glyco_transf_4"/>
    <property type="match status" value="1"/>
</dbReference>
<feature type="domain" description="Glycosyltransferase subfamily 4-like N-terminal" evidence="1">
    <location>
        <begin position="20"/>
        <end position="185"/>
    </location>
</feature>
<proteinExistence type="predicted"/>
<dbReference type="Pfam" id="PF13692">
    <property type="entry name" value="Glyco_trans_1_4"/>
    <property type="match status" value="1"/>
</dbReference>
<sequence length="393" mass="43145">MQASDLRIALFSGNYNYVRDGANQALNRLVGYLLRQGAQVRVYSPTTDTPAFPPAGELVSAPSFAFPGRPEYRFSTGIPARLRRDLDGFRPNLFHVAAPDVLGHRAVSFARRRNLPVVASVHTRFETYPRYYGLAFLEPVIEGILRRFYRRCDAIVAPSDSMAQVLRDQRMSYDVGIWTRGVDREIFNPGRRDLEWRRGLGIADDDVAIGFLGRLVMEKGLDVFSDAIDGLVRRGVKHRVLVVGDGPARDWFERRLPDAVFAGFQGGADLGRAVASMDVLFNPSVTETFGNVTLEAMACAVPVVAAIATGSESLVRDGVTGRLVRPGWIEGFADALSVYATDADVRRAAGAAGEKAAERFGWDQVNQALVDTYLRVLRQRAAGGTVPRMGPVP</sequence>
<comment type="caution">
    <text evidence="2">The sequence shown here is derived from an EMBL/GenBank/DDBJ whole genome shotgun (WGS) entry which is preliminary data.</text>
</comment>
<dbReference type="PANTHER" id="PTHR45947:SF3">
    <property type="entry name" value="SULFOQUINOVOSYL TRANSFERASE SQD2"/>
    <property type="match status" value="1"/>
</dbReference>
<dbReference type="RefSeq" id="WP_046349350.1">
    <property type="nucleotide sequence ID" value="NZ_BBWU01000048.1"/>
</dbReference>
<dbReference type="SUPFAM" id="SSF53756">
    <property type="entry name" value="UDP-Glycosyltransferase/glycogen phosphorylase"/>
    <property type="match status" value="1"/>
</dbReference>
<organism evidence="2 3">
    <name type="scientific">Sphingomonas changbaiensis NBRC 104936</name>
    <dbReference type="NCBI Taxonomy" id="1219043"/>
    <lineage>
        <taxon>Bacteria</taxon>
        <taxon>Pseudomonadati</taxon>
        <taxon>Pseudomonadota</taxon>
        <taxon>Alphaproteobacteria</taxon>
        <taxon>Sphingomonadales</taxon>
        <taxon>Sphingomonadaceae</taxon>
        <taxon>Sphingomonas</taxon>
    </lineage>
</organism>
<dbReference type="OrthoDB" id="5490290at2"/>
<dbReference type="InterPro" id="IPR050194">
    <property type="entry name" value="Glycosyltransferase_grp1"/>
</dbReference>
<dbReference type="Proteomes" id="UP000033202">
    <property type="component" value="Unassembled WGS sequence"/>
</dbReference>
<evidence type="ECO:0000259" key="1">
    <source>
        <dbReference type="Pfam" id="PF13439"/>
    </source>
</evidence>
<keyword evidence="2" id="KW-0808">Transferase</keyword>
<dbReference type="STRING" id="1219043.SCH01S_48_00160"/>
<dbReference type="PANTHER" id="PTHR45947">
    <property type="entry name" value="SULFOQUINOVOSYL TRANSFERASE SQD2"/>
    <property type="match status" value="1"/>
</dbReference>
<evidence type="ECO:0000313" key="2">
    <source>
        <dbReference type="EMBL" id="GAO40358.1"/>
    </source>
</evidence>
<keyword evidence="3" id="KW-1185">Reference proteome</keyword>
<dbReference type="AlphaFoldDB" id="A0A0E9MS88"/>
<name>A0A0E9MS88_9SPHN</name>
<dbReference type="CDD" id="cd03814">
    <property type="entry name" value="GT4-like"/>
    <property type="match status" value="1"/>
</dbReference>
<dbReference type="GO" id="GO:0016757">
    <property type="term" value="F:glycosyltransferase activity"/>
    <property type="evidence" value="ECO:0007669"/>
    <property type="project" value="TreeGrafter"/>
</dbReference>
<reference evidence="2 3" key="1">
    <citation type="submission" date="2015-04" db="EMBL/GenBank/DDBJ databases">
        <title>Whole genome shotgun sequence of Sphingomonas changbaiensis NBRC 104936.</title>
        <authorList>
            <person name="Katano-Makiyama Y."/>
            <person name="Hosoyama A."/>
            <person name="Hashimoto M."/>
            <person name="Noguchi M."/>
            <person name="Tsuchikane K."/>
            <person name="Ohji S."/>
            <person name="Yamazoe A."/>
            <person name="Ichikawa N."/>
            <person name="Kimura A."/>
            <person name="Fujita N."/>
        </authorList>
    </citation>
    <scope>NUCLEOTIDE SEQUENCE [LARGE SCALE GENOMIC DNA]</scope>
    <source>
        <strain evidence="2 3">NBRC 104936</strain>
    </source>
</reference>
<evidence type="ECO:0000313" key="3">
    <source>
        <dbReference type="Proteomes" id="UP000033202"/>
    </source>
</evidence>
<dbReference type="EMBL" id="BBWU01000048">
    <property type="protein sequence ID" value="GAO40358.1"/>
    <property type="molecule type" value="Genomic_DNA"/>
</dbReference>
<accession>A0A0E9MS88</accession>
<gene>
    <name evidence="2" type="ORF">SCH01S_48_00160</name>
</gene>
<dbReference type="Gene3D" id="3.40.50.2000">
    <property type="entry name" value="Glycogen Phosphorylase B"/>
    <property type="match status" value="2"/>
</dbReference>
<protein>
    <submittedName>
        <fullName evidence="2">Putative glycosyltransferase</fullName>
    </submittedName>
</protein>